<comment type="caution">
    <text evidence="4">The sequence shown here is derived from an EMBL/GenBank/DDBJ whole genome shotgun (WGS) entry which is preliminary data.</text>
</comment>
<dbReference type="OrthoDB" id="10263272at2759"/>
<dbReference type="PANTHER" id="PTHR19918">
    <property type="entry name" value="CELL DIVISION CYCLE 20 CDC20 FIZZY -RELATED"/>
    <property type="match status" value="1"/>
</dbReference>
<evidence type="ECO:0000256" key="1">
    <source>
        <dbReference type="ARBA" id="ARBA00022574"/>
    </source>
</evidence>
<keyword evidence="2" id="KW-0677">Repeat</keyword>
<evidence type="ECO:0000256" key="3">
    <source>
        <dbReference type="SAM" id="MobiDB-lite"/>
    </source>
</evidence>
<evidence type="ECO:0000256" key="2">
    <source>
        <dbReference type="ARBA" id="ARBA00022737"/>
    </source>
</evidence>
<reference evidence="4 5" key="1">
    <citation type="journal article" date="2016" name="Genome Biol. Evol.">
        <title>Divergent and convergent evolution of fungal pathogenicity.</title>
        <authorList>
            <person name="Shang Y."/>
            <person name="Xiao G."/>
            <person name="Zheng P."/>
            <person name="Cen K."/>
            <person name="Zhan S."/>
            <person name="Wang C."/>
        </authorList>
    </citation>
    <scope>NUCLEOTIDE SEQUENCE [LARGE SCALE GENOMIC DNA]</scope>
    <source>
        <strain evidence="4 5">RCEF 2490</strain>
    </source>
</reference>
<evidence type="ECO:0000313" key="5">
    <source>
        <dbReference type="Proteomes" id="UP000078544"/>
    </source>
</evidence>
<dbReference type="GO" id="GO:0010997">
    <property type="term" value="F:anaphase-promoting complex binding"/>
    <property type="evidence" value="ECO:0007669"/>
    <property type="project" value="InterPro"/>
</dbReference>
<dbReference type="PANTHER" id="PTHR19918:SF5">
    <property type="entry name" value="MEIOSIS-SPECIFIC APC_C ACTIVATOR PROTEIN AMA1"/>
    <property type="match status" value="1"/>
</dbReference>
<dbReference type="STRING" id="1081109.A0A166VHU5"/>
<proteinExistence type="predicted"/>
<dbReference type="GO" id="GO:0005680">
    <property type="term" value="C:anaphase-promoting complex"/>
    <property type="evidence" value="ECO:0007669"/>
    <property type="project" value="TreeGrafter"/>
</dbReference>
<dbReference type="InterPro" id="IPR033010">
    <property type="entry name" value="Cdc20/Fizzy"/>
</dbReference>
<dbReference type="GO" id="GO:1905786">
    <property type="term" value="P:positive regulation of anaphase-promoting complex-dependent catabolic process"/>
    <property type="evidence" value="ECO:0007669"/>
    <property type="project" value="TreeGrafter"/>
</dbReference>
<keyword evidence="5" id="KW-1185">Reference proteome</keyword>
<keyword evidence="1" id="KW-0853">WD repeat</keyword>
<dbReference type="SUPFAM" id="SSF50978">
    <property type="entry name" value="WD40 repeat-like"/>
    <property type="match status" value="1"/>
</dbReference>
<organism evidence="4 5">
    <name type="scientific">Moelleriella libera RCEF 2490</name>
    <dbReference type="NCBI Taxonomy" id="1081109"/>
    <lineage>
        <taxon>Eukaryota</taxon>
        <taxon>Fungi</taxon>
        <taxon>Dikarya</taxon>
        <taxon>Ascomycota</taxon>
        <taxon>Pezizomycotina</taxon>
        <taxon>Sordariomycetes</taxon>
        <taxon>Hypocreomycetidae</taxon>
        <taxon>Hypocreales</taxon>
        <taxon>Clavicipitaceae</taxon>
        <taxon>Moelleriella</taxon>
    </lineage>
</organism>
<accession>A0A166VHU5</accession>
<dbReference type="GO" id="GO:1990757">
    <property type="term" value="F:ubiquitin ligase activator activity"/>
    <property type="evidence" value="ECO:0007669"/>
    <property type="project" value="TreeGrafter"/>
</dbReference>
<protein>
    <submittedName>
        <fullName evidence="4">WD40 repeat-like-containing domain protein</fullName>
    </submittedName>
</protein>
<evidence type="ECO:0000313" key="4">
    <source>
        <dbReference type="EMBL" id="OAA33677.1"/>
    </source>
</evidence>
<dbReference type="EMBL" id="AZGY01000001">
    <property type="protein sequence ID" value="OAA33677.1"/>
    <property type="molecule type" value="Genomic_DNA"/>
</dbReference>
<feature type="region of interest" description="Disordered" evidence="3">
    <location>
        <begin position="108"/>
        <end position="127"/>
    </location>
</feature>
<gene>
    <name evidence="4" type="ORF">AAL_01142</name>
</gene>
<dbReference type="Gene3D" id="2.130.10.10">
    <property type="entry name" value="YVTN repeat-like/Quinoprotein amine dehydrogenase"/>
    <property type="match status" value="1"/>
</dbReference>
<dbReference type="InterPro" id="IPR001680">
    <property type="entry name" value="WD40_rpt"/>
</dbReference>
<name>A0A166VHU5_9HYPO</name>
<dbReference type="Pfam" id="PF00400">
    <property type="entry name" value="WD40"/>
    <property type="match status" value="1"/>
</dbReference>
<dbReference type="Proteomes" id="UP000078544">
    <property type="component" value="Unassembled WGS sequence"/>
</dbReference>
<dbReference type="InterPro" id="IPR036322">
    <property type="entry name" value="WD40_repeat_dom_sf"/>
</dbReference>
<dbReference type="InterPro" id="IPR015943">
    <property type="entry name" value="WD40/YVTN_repeat-like_dom_sf"/>
</dbReference>
<dbReference type="GO" id="GO:0031145">
    <property type="term" value="P:anaphase-promoting complex-dependent catabolic process"/>
    <property type="evidence" value="ECO:0007669"/>
    <property type="project" value="TreeGrafter"/>
</dbReference>
<dbReference type="AlphaFoldDB" id="A0A166VHU5"/>
<dbReference type="SMART" id="SM00320">
    <property type="entry name" value="WD40"/>
    <property type="match status" value="2"/>
</dbReference>
<sequence length="574" mass="63922">MSSEHFRTGGGLGRLLLQDLRDDEARDRSLENRFTSRIVRRRIPAVERHLTQDLSSDSRTLLNAPPRANPWSPTMALSHHGISRRQALFAAVFENDSRGARLFEHRRAPHSSPMAHHGRRRAKNTEEPRNRDHIALALNLNLLQKTLIFNPLPIGQHLRDLKSKHAFDMLFESSSVAWNREVATHAGASAYSASLRALIVGLGNTVYTWSEKDGARAVNGTYRDGVWLTSLSFSSIGGEKNIFAAGRSDGTFILMSLLEPAPRFCVQQQHPIACLSWRPHPVLRYSRDPSSTDTLVDTEDLIVSDEHGNLYYYLVEWSKNARNLWPGSVSLVTRISLHTRQICGLAWSPDGGRFASGANDNLCFLFEVKRILHPRHMGITPNHQLEVDGLGNGCNGSDLSSPQRFDQKRVQKQLDGLVATGGGSNDQHVYFFHTYSGSLLATISVAAQVTSLAWSHFRREIAVTFGFAHPEHPCRIAVFSWPDCERVAAVPWEEDHRALHAVAYSCILENTQKAGRKSKAVSECLIVASSDESIKFHELWAAEECNAVSGPSMFGGSDILEDLQGIMKDGDVIR</sequence>